<reference evidence="2 3" key="1">
    <citation type="journal article" date="2024" name="BMC Genomics">
        <title>De novo assembly and annotation of Popillia japonica's genome with initial clues to its potential as an invasive pest.</title>
        <authorList>
            <person name="Cucini C."/>
            <person name="Boschi S."/>
            <person name="Funari R."/>
            <person name="Cardaioli E."/>
            <person name="Iannotti N."/>
            <person name="Marturano G."/>
            <person name="Paoli F."/>
            <person name="Bruttini M."/>
            <person name="Carapelli A."/>
            <person name="Frati F."/>
            <person name="Nardi F."/>
        </authorList>
    </citation>
    <scope>NUCLEOTIDE SEQUENCE [LARGE SCALE GENOMIC DNA]</scope>
    <source>
        <strain evidence="2">DMR45628</strain>
    </source>
</reference>
<comment type="caution">
    <text evidence="2">The sequence shown here is derived from an EMBL/GenBank/DDBJ whole genome shotgun (WGS) entry which is preliminary data.</text>
</comment>
<gene>
    <name evidence="2" type="ORF">QE152_g35946</name>
</gene>
<dbReference type="EMBL" id="JASPKY010000617">
    <property type="protein sequence ID" value="KAK9687871.1"/>
    <property type="molecule type" value="Genomic_DNA"/>
</dbReference>
<dbReference type="InterPro" id="IPR048366">
    <property type="entry name" value="TNP-like_GBD"/>
</dbReference>
<sequence>MLISNKIIMIPENLRSKYNLPTNVINAAHIQELIKYQDNLRFKLAPKSCQEDLIPTHFRTMRVSTSTHVVSHDVSSGLKFLTDELKQPEFKTTAWFIDQIEEWFTIMTSRHPTVAVSKNLRLLLGLSIKLKSGLLL</sequence>
<evidence type="ECO:0000313" key="2">
    <source>
        <dbReference type="EMBL" id="KAK9687871.1"/>
    </source>
</evidence>
<dbReference type="Pfam" id="PF21788">
    <property type="entry name" value="TNP-like_GBD"/>
    <property type="match status" value="1"/>
</dbReference>
<name>A0AAW1IER2_POPJA</name>
<feature type="domain" description="Transposable element P transposase-like GTP-binding insertion" evidence="1">
    <location>
        <begin position="21"/>
        <end position="113"/>
    </location>
</feature>
<dbReference type="AlphaFoldDB" id="A0AAW1IER2"/>
<proteinExistence type="predicted"/>
<organism evidence="2 3">
    <name type="scientific">Popillia japonica</name>
    <name type="common">Japanese beetle</name>
    <dbReference type="NCBI Taxonomy" id="7064"/>
    <lineage>
        <taxon>Eukaryota</taxon>
        <taxon>Metazoa</taxon>
        <taxon>Ecdysozoa</taxon>
        <taxon>Arthropoda</taxon>
        <taxon>Hexapoda</taxon>
        <taxon>Insecta</taxon>
        <taxon>Pterygota</taxon>
        <taxon>Neoptera</taxon>
        <taxon>Endopterygota</taxon>
        <taxon>Coleoptera</taxon>
        <taxon>Polyphaga</taxon>
        <taxon>Scarabaeiformia</taxon>
        <taxon>Scarabaeidae</taxon>
        <taxon>Rutelinae</taxon>
        <taxon>Popillia</taxon>
    </lineage>
</organism>
<accession>A0AAW1IER2</accession>
<evidence type="ECO:0000259" key="1">
    <source>
        <dbReference type="Pfam" id="PF21788"/>
    </source>
</evidence>
<protein>
    <recommendedName>
        <fullName evidence="1">Transposable element P transposase-like GTP-binding insertion domain-containing protein</fullName>
    </recommendedName>
</protein>
<keyword evidence="3" id="KW-1185">Reference proteome</keyword>
<dbReference type="Proteomes" id="UP001458880">
    <property type="component" value="Unassembled WGS sequence"/>
</dbReference>
<evidence type="ECO:0000313" key="3">
    <source>
        <dbReference type="Proteomes" id="UP001458880"/>
    </source>
</evidence>